<evidence type="ECO:0000313" key="3">
    <source>
        <dbReference type="Proteomes" id="UP000268014"/>
    </source>
</evidence>
<feature type="coiled-coil region" evidence="1">
    <location>
        <begin position="46"/>
        <end position="73"/>
    </location>
</feature>
<evidence type="ECO:0000313" key="4">
    <source>
        <dbReference type="WBParaSite" id="HPLM_0000721001-mRNA-1"/>
    </source>
</evidence>
<sequence>MLETRYQLELADREKMFESEKKELQRKVCSLEASLVAKDEEKALALKKQAALVKELQRAVREEKKRAESMEKLGRCSSEERGWHLIGETDAKNAQVSSGVVSGNILQLVVILFPVLLFTT</sequence>
<dbReference type="EMBL" id="UZAF01016619">
    <property type="protein sequence ID" value="VDO31236.1"/>
    <property type="molecule type" value="Genomic_DNA"/>
</dbReference>
<dbReference type="STRING" id="6290.A0A0N4WA28"/>
<proteinExistence type="predicted"/>
<evidence type="ECO:0000256" key="1">
    <source>
        <dbReference type="SAM" id="Coils"/>
    </source>
</evidence>
<dbReference type="OrthoDB" id="5874136at2759"/>
<protein>
    <submittedName>
        <fullName evidence="4">FRIGIDA-like protein</fullName>
    </submittedName>
</protein>
<reference evidence="2 3" key="2">
    <citation type="submission" date="2018-11" db="EMBL/GenBank/DDBJ databases">
        <authorList>
            <consortium name="Pathogen Informatics"/>
        </authorList>
    </citation>
    <scope>NUCLEOTIDE SEQUENCE [LARGE SCALE GENOMIC DNA]</scope>
    <source>
        <strain evidence="2 3">MHpl1</strain>
    </source>
</reference>
<accession>A0A0N4WA28</accession>
<dbReference type="WBParaSite" id="HPLM_0000721001-mRNA-1">
    <property type="protein sequence ID" value="HPLM_0000721001-mRNA-1"/>
    <property type="gene ID" value="HPLM_0000721001"/>
</dbReference>
<keyword evidence="1" id="KW-0175">Coiled coil</keyword>
<evidence type="ECO:0000313" key="2">
    <source>
        <dbReference type="EMBL" id="VDO31236.1"/>
    </source>
</evidence>
<dbReference type="Proteomes" id="UP000268014">
    <property type="component" value="Unassembled WGS sequence"/>
</dbReference>
<dbReference type="AlphaFoldDB" id="A0A0N4WA28"/>
<reference evidence="4" key="1">
    <citation type="submission" date="2017-02" db="UniProtKB">
        <authorList>
            <consortium name="WormBaseParasite"/>
        </authorList>
    </citation>
    <scope>IDENTIFICATION</scope>
</reference>
<keyword evidence="3" id="KW-1185">Reference proteome</keyword>
<gene>
    <name evidence="2" type="ORF">HPLM_LOCUS7202</name>
</gene>
<organism evidence="4">
    <name type="scientific">Haemonchus placei</name>
    <name type="common">Barber's pole worm</name>
    <dbReference type="NCBI Taxonomy" id="6290"/>
    <lineage>
        <taxon>Eukaryota</taxon>
        <taxon>Metazoa</taxon>
        <taxon>Ecdysozoa</taxon>
        <taxon>Nematoda</taxon>
        <taxon>Chromadorea</taxon>
        <taxon>Rhabditida</taxon>
        <taxon>Rhabditina</taxon>
        <taxon>Rhabditomorpha</taxon>
        <taxon>Strongyloidea</taxon>
        <taxon>Trichostrongylidae</taxon>
        <taxon>Haemonchus</taxon>
    </lineage>
</organism>
<name>A0A0N4WA28_HAEPC</name>